<keyword evidence="5" id="KW-0227">DNA damage</keyword>
<dbReference type="EMBL" id="CM007650">
    <property type="protein sequence ID" value="ONM61023.1"/>
    <property type="molecule type" value="Genomic_DNA"/>
</dbReference>
<dbReference type="ExpressionAtlas" id="A0A1D6IP41">
    <property type="expression patterns" value="baseline and differential"/>
</dbReference>
<name>A0A1D6IP41_MAIZE</name>
<evidence type="ECO:0000313" key="9">
    <source>
        <dbReference type="EMBL" id="ONM61023.1"/>
    </source>
</evidence>
<dbReference type="Gene3D" id="3.30.40.10">
    <property type="entry name" value="Zinc/RING finger domain, C3HC4 (zinc finger)"/>
    <property type="match status" value="1"/>
</dbReference>
<feature type="compositionally biased region" description="Low complexity" evidence="8">
    <location>
        <begin position="211"/>
        <end position="221"/>
    </location>
</feature>
<evidence type="ECO:0000256" key="2">
    <source>
        <dbReference type="ARBA" id="ARBA00004123"/>
    </source>
</evidence>
<keyword evidence="7" id="KW-0539">Nucleus</keyword>
<evidence type="ECO:0000256" key="7">
    <source>
        <dbReference type="ARBA" id="ARBA00023242"/>
    </source>
</evidence>
<dbReference type="PANTHER" id="PTHR23328:SF0">
    <property type="entry name" value="RING-TYPE DOMAIN-CONTAINING PROTEIN"/>
    <property type="match status" value="1"/>
</dbReference>
<comment type="catalytic activity">
    <reaction evidence="1">
        <text>S-ubiquitinyl-[E2 ubiquitin-conjugating enzyme]-L-cysteine + [acceptor protein]-L-lysine = [E2 ubiquitin-conjugating enzyme]-L-cysteine + N(6)-ubiquitinyl-[acceptor protein]-L-lysine.</text>
        <dbReference type="EC" id="2.3.2.27"/>
    </reaction>
</comment>
<comment type="subcellular location">
    <subcellularLocation>
        <location evidence="2">Nucleus</location>
    </subcellularLocation>
</comment>
<organism evidence="9">
    <name type="scientific">Zea mays</name>
    <name type="common">Maize</name>
    <dbReference type="NCBI Taxonomy" id="4577"/>
    <lineage>
        <taxon>Eukaryota</taxon>
        <taxon>Viridiplantae</taxon>
        <taxon>Streptophyta</taxon>
        <taxon>Embryophyta</taxon>
        <taxon>Tracheophyta</taxon>
        <taxon>Spermatophyta</taxon>
        <taxon>Magnoliopsida</taxon>
        <taxon>Liliopsida</taxon>
        <taxon>Poales</taxon>
        <taxon>Poaceae</taxon>
        <taxon>PACMAD clade</taxon>
        <taxon>Panicoideae</taxon>
        <taxon>Andropogonodae</taxon>
        <taxon>Andropogoneae</taxon>
        <taxon>Tripsacinae</taxon>
        <taxon>Zea</taxon>
    </lineage>
</organism>
<feature type="region of interest" description="Disordered" evidence="8">
    <location>
        <begin position="58"/>
        <end position="89"/>
    </location>
</feature>
<evidence type="ECO:0000256" key="6">
    <source>
        <dbReference type="ARBA" id="ARBA00022786"/>
    </source>
</evidence>
<dbReference type="EC" id="2.3.2.27" evidence="3"/>
<dbReference type="PANTHER" id="PTHR23328">
    <property type="entry name" value="RING-TYPE DOMAIN-CONTAINING PROTEIN"/>
    <property type="match status" value="1"/>
</dbReference>
<protein>
    <recommendedName>
        <fullName evidence="3">RING-type E3 ubiquitin transferase</fullName>
        <ecNumber evidence="3">2.3.2.27</ecNumber>
    </recommendedName>
</protein>
<feature type="region of interest" description="Disordered" evidence="8">
    <location>
        <begin position="1"/>
        <end position="28"/>
    </location>
</feature>
<dbReference type="InterPro" id="IPR013083">
    <property type="entry name" value="Znf_RING/FYVE/PHD"/>
</dbReference>
<evidence type="ECO:0000256" key="1">
    <source>
        <dbReference type="ARBA" id="ARBA00000900"/>
    </source>
</evidence>
<feature type="region of interest" description="Disordered" evidence="8">
    <location>
        <begin position="178"/>
        <end position="224"/>
    </location>
</feature>
<accession>A0A1D6IP41</accession>
<keyword evidence="6" id="KW-0833">Ubl conjugation pathway</keyword>
<evidence type="ECO:0000256" key="3">
    <source>
        <dbReference type="ARBA" id="ARBA00012483"/>
    </source>
</evidence>
<dbReference type="GO" id="GO:0006974">
    <property type="term" value="P:DNA damage response"/>
    <property type="evidence" value="ECO:0007669"/>
    <property type="project" value="UniProtKB-KW"/>
</dbReference>
<proteinExistence type="predicted"/>
<dbReference type="GO" id="GO:0061630">
    <property type="term" value="F:ubiquitin protein ligase activity"/>
    <property type="evidence" value="ECO:0007669"/>
    <property type="project" value="UniProtKB-EC"/>
</dbReference>
<keyword evidence="4" id="KW-0808">Transferase</keyword>
<reference evidence="9" key="1">
    <citation type="submission" date="2015-12" db="EMBL/GenBank/DDBJ databases">
        <title>Update maize B73 reference genome by single molecule sequencing technologies.</title>
        <authorList>
            <consortium name="Maize Genome Sequencing Project"/>
            <person name="Ware D."/>
        </authorList>
    </citation>
    <scope>NUCLEOTIDE SEQUENCE [LARGE SCALE GENOMIC DNA]</scope>
    <source>
        <tissue evidence="9">Seedling</tissue>
    </source>
</reference>
<sequence length="324" mass="35337">MASRDAASSPKSAPRRHGPAAPKNGADLLSPRFRSAAALAGWDEESVLLAAMVVDDTPVRDSRRKRRASTSSVGGSAGSSTRKRRPRRLSPAKIPPVVFALDDEKSDTAAGFFLGSNRFSWENSCYDFCMRCLRHAAAKCGKRCPKCRQFISSSSKSCTINTVLWNTIQLLFPSEVEARKGSSSSPSPCDKDDVRANRFSQGGPGMRTRSRSSGSGFISSEGRTRSSFIEPGASANFIVSTYGSARSSNSRRGFVPASQLLLTRLEQSEDAAALAYRLQQEEFVNAFEEPEQERQPRDAVSTARDTLRAMASRAIRLRARGWPV</sequence>
<dbReference type="AlphaFoldDB" id="A0A1D6IP41"/>
<dbReference type="GO" id="GO:0005634">
    <property type="term" value="C:nucleus"/>
    <property type="evidence" value="ECO:0007669"/>
    <property type="project" value="UniProtKB-SubCell"/>
</dbReference>
<dbReference type="InterPro" id="IPR051657">
    <property type="entry name" value="RNF168/RNF169_E3_ubiq-ligase"/>
</dbReference>
<gene>
    <name evidence="9" type="ORF">ZEAMMB73_Zm00001d022562</name>
</gene>
<feature type="compositionally biased region" description="Low complexity" evidence="8">
    <location>
        <begin position="69"/>
        <end position="80"/>
    </location>
</feature>
<evidence type="ECO:0000256" key="8">
    <source>
        <dbReference type="SAM" id="MobiDB-lite"/>
    </source>
</evidence>
<evidence type="ECO:0000256" key="4">
    <source>
        <dbReference type="ARBA" id="ARBA00022679"/>
    </source>
</evidence>
<evidence type="ECO:0000256" key="5">
    <source>
        <dbReference type="ARBA" id="ARBA00022763"/>
    </source>
</evidence>